<evidence type="ECO:0000256" key="2">
    <source>
        <dbReference type="ARBA" id="ARBA00004286"/>
    </source>
</evidence>
<organism evidence="7 8">
    <name type="scientific">Taxus chinensis</name>
    <name type="common">Chinese yew</name>
    <name type="synonym">Taxus wallichiana var. chinensis</name>
    <dbReference type="NCBI Taxonomy" id="29808"/>
    <lineage>
        <taxon>Eukaryota</taxon>
        <taxon>Viridiplantae</taxon>
        <taxon>Streptophyta</taxon>
        <taxon>Embryophyta</taxon>
        <taxon>Tracheophyta</taxon>
        <taxon>Spermatophyta</taxon>
        <taxon>Pinopsida</taxon>
        <taxon>Pinidae</taxon>
        <taxon>Conifers II</taxon>
        <taxon>Cupressales</taxon>
        <taxon>Taxaceae</taxon>
        <taxon>Taxus</taxon>
    </lineage>
</organism>
<evidence type="ECO:0000256" key="4">
    <source>
        <dbReference type="ARBA" id="ARBA00023125"/>
    </source>
</evidence>
<evidence type="ECO:0000256" key="6">
    <source>
        <dbReference type="SAM" id="Coils"/>
    </source>
</evidence>
<gene>
    <name evidence="7" type="ORF">KI387_031512</name>
</gene>
<comment type="caution">
    <text evidence="7">The sequence shown here is derived from an EMBL/GenBank/DDBJ whole genome shotgun (WGS) entry which is preliminary data.</text>
</comment>
<dbReference type="PANTHER" id="PTHR46267:SF8">
    <property type="entry name" value="TELOMERE REPEAT-BINDING FACTOR 1"/>
    <property type="match status" value="1"/>
</dbReference>
<dbReference type="GO" id="GO:0003691">
    <property type="term" value="F:double-stranded telomeric DNA binding"/>
    <property type="evidence" value="ECO:0007669"/>
    <property type="project" value="InterPro"/>
</dbReference>
<dbReference type="GO" id="GO:0005634">
    <property type="term" value="C:nucleus"/>
    <property type="evidence" value="ECO:0007669"/>
    <property type="project" value="UniProtKB-SubCell"/>
</dbReference>
<proteinExistence type="predicted"/>
<dbReference type="GO" id="GO:0005694">
    <property type="term" value="C:chromosome"/>
    <property type="evidence" value="ECO:0007669"/>
    <property type="project" value="UniProtKB-SubCell"/>
</dbReference>
<feature type="non-terminal residue" evidence="7">
    <location>
        <position position="1"/>
    </location>
</feature>
<dbReference type="EMBL" id="JAHRHJ020000010">
    <property type="protein sequence ID" value="KAH9299830.1"/>
    <property type="molecule type" value="Genomic_DNA"/>
</dbReference>
<feature type="non-terminal residue" evidence="7">
    <location>
        <position position="150"/>
    </location>
</feature>
<evidence type="ECO:0000313" key="7">
    <source>
        <dbReference type="EMBL" id="KAH9299830.1"/>
    </source>
</evidence>
<accession>A0AA38FF83</accession>
<keyword evidence="6" id="KW-0175">Coiled coil</keyword>
<dbReference type="InterPro" id="IPR044597">
    <property type="entry name" value="SMH1-6"/>
</dbReference>
<evidence type="ECO:0000256" key="3">
    <source>
        <dbReference type="ARBA" id="ARBA00022454"/>
    </source>
</evidence>
<keyword evidence="3" id="KW-0158">Chromosome</keyword>
<keyword evidence="8" id="KW-1185">Reference proteome</keyword>
<sequence length="150" mass="16567">DNNLASPNLKKELSSKLNSLTACGKLVKMGQNYMLNRSFLHGDKGIKSSHFRQEEIEGKHIPNPYMNPQKRLREEIPLPTKFEIEAELSKMTTMSAEESAKFAAEAVADAELAMAEAEEATREADAAEADAEAAQAFAEAAMMNYRNSKN</sequence>
<comment type="subcellular location">
    <subcellularLocation>
        <location evidence="2">Chromosome</location>
    </subcellularLocation>
    <subcellularLocation>
        <location evidence="1">Nucleus</location>
    </subcellularLocation>
</comment>
<reference evidence="7 8" key="1">
    <citation type="journal article" date="2021" name="Nat. Plants">
        <title>The Taxus genome provides insights into paclitaxel biosynthesis.</title>
        <authorList>
            <person name="Xiong X."/>
            <person name="Gou J."/>
            <person name="Liao Q."/>
            <person name="Li Y."/>
            <person name="Zhou Q."/>
            <person name="Bi G."/>
            <person name="Li C."/>
            <person name="Du R."/>
            <person name="Wang X."/>
            <person name="Sun T."/>
            <person name="Guo L."/>
            <person name="Liang H."/>
            <person name="Lu P."/>
            <person name="Wu Y."/>
            <person name="Zhang Z."/>
            <person name="Ro D.K."/>
            <person name="Shang Y."/>
            <person name="Huang S."/>
            <person name="Yan J."/>
        </authorList>
    </citation>
    <scope>NUCLEOTIDE SEQUENCE [LARGE SCALE GENOMIC DNA]</scope>
    <source>
        <strain evidence="7">Ta-2019</strain>
    </source>
</reference>
<dbReference type="PANTHER" id="PTHR46267">
    <property type="entry name" value="SINGLE MYB HISTONE 4"/>
    <property type="match status" value="1"/>
</dbReference>
<dbReference type="Proteomes" id="UP000824469">
    <property type="component" value="Unassembled WGS sequence"/>
</dbReference>
<evidence type="ECO:0000256" key="1">
    <source>
        <dbReference type="ARBA" id="ARBA00004123"/>
    </source>
</evidence>
<evidence type="ECO:0000313" key="8">
    <source>
        <dbReference type="Proteomes" id="UP000824469"/>
    </source>
</evidence>
<keyword evidence="5" id="KW-0539">Nucleus</keyword>
<name>A0AA38FF83_TAXCH</name>
<feature type="coiled-coil region" evidence="6">
    <location>
        <begin position="100"/>
        <end position="137"/>
    </location>
</feature>
<keyword evidence="4" id="KW-0238">DNA-binding</keyword>
<dbReference type="AlphaFoldDB" id="A0AA38FF83"/>
<evidence type="ECO:0000256" key="5">
    <source>
        <dbReference type="ARBA" id="ARBA00023242"/>
    </source>
</evidence>
<protein>
    <submittedName>
        <fullName evidence="7">Uncharacterized protein</fullName>
    </submittedName>
</protein>